<accession>A0A1M6TFM9</accession>
<dbReference type="InterPro" id="IPR036162">
    <property type="entry name" value="Resolvase-like_N_sf"/>
</dbReference>
<dbReference type="Pfam" id="PF13408">
    <property type="entry name" value="Zn_ribbon_recom"/>
    <property type="match status" value="1"/>
</dbReference>
<dbReference type="InterPro" id="IPR038109">
    <property type="entry name" value="DNA_bind_recomb_sf"/>
</dbReference>
<dbReference type="InterPro" id="IPR050639">
    <property type="entry name" value="SSR_resolvase"/>
</dbReference>
<dbReference type="GO" id="GO:0000150">
    <property type="term" value="F:DNA strand exchange activity"/>
    <property type="evidence" value="ECO:0007669"/>
    <property type="project" value="InterPro"/>
</dbReference>
<proteinExistence type="predicted"/>
<dbReference type="RefSeq" id="WP_072851331.1">
    <property type="nucleotide sequence ID" value="NZ_FRAH01000033.1"/>
</dbReference>
<evidence type="ECO:0000313" key="5">
    <source>
        <dbReference type="Proteomes" id="UP000183975"/>
    </source>
</evidence>
<protein>
    <submittedName>
        <fullName evidence="4">Site-specific DNA recombinase</fullName>
    </submittedName>
</protein>
<dbReference type="Pfam" id="PF14287">
    <property type="entry name" value="DUF4368"/>
    <property type="match status" value="1"/>
</dbReference>
<feature type="domain" description="Resolvase/invertase-type recombinase catalytic" evidence="2">
    <location>
        <begin position="5"/>
        <end position="154"/>
    </location>
</feature>
<dbReference type="SUPFAM" id="SSF53041">
    <property type="entry name" value="Resolvase-like"/>
    <property type="match status" value="1"/>
</dbReference>
<dbReference type="PANTHER" id="PTHR30461:SF23">
    <property type="entry name" value="DNA RECOMBINASE-RELATED"/>
    <property type="match status" value="1"/>
</dbReference>
<reference evidence="4 5" key="1">
    <citation type="submission" date="2016-11" db="EMBL/GenBank/DDBJ databases">
        <authorList>
            <person name="Jaros S."/>
            <person name="Januszkiewicz K."/>
            <person name="Wedrychowicz H."/>
        </authorList>
    </citation>
    <scope>NUCLEOTIDE SEQUENCE [LARGE SCALE GENOMIC DNA]</scope>
    <source>
        <strain evidence="4 5">DSM 14214</strain>
    </source>
</reference>
<dbReference type="Proteomes" id="UP000183975">
    <property type="component" value="Unassembled WGS sequence"/>
</dbReference>
<dbReference type="PANTHER" id="PTHR30461">
    <property type="entry name" value="DNA-INVERTASE FROM LAMBDOID PROPHAGE"/>
    <property type="match status" value="1"/>
</dbReference>
<dbReference type="Gene3D" id="3.90.1750.20">
    <property type="entry name" value="Putative Large Serine Recombinase, Chain B, Domain 2"/>
    <property type="match status" value="1"/>
</dbReference>
<evidence type="ECO:0000313" key="4">
    <source>
        <dbReference type="EMBL" id="SHK55842.1"/>
    </source>
</evidence>
<dbReference type="EMBL" id="FRAH01000033">
    <property type="protein sequence ID" value="SHK55842.1"/>
    <property type="molecule type" value="Genomic_DNA"/>
</dbReference>
<dbReference type="InterPro" id="IPR025827">
    <property type="entry name" value="Zn_ribbon_recom_dom"/>
</dbReference>
<dbReference type="InterPro" id="IPR025378">
    <property type="entry name" value="DUF4368"/>
</dbReference>
<dbReference type="InterPro" id="IPR011109">
    <property type="entry name" value="DNA_bind_recombinase_dom"/>
</dbReference>
<organism evidence="4 5">
    <name type="scientific">Anaerotignum lactatifermentans DSM 14214</name>
    <dbReference type="NCBI Taxonomy" id="1121323"/>
    <lineage>
        <taxon>Bacteria</taxon>
        <taxon>Bacillati</taxon>
        <taxon>Bacillota</taxon>
        <taxon>Clostridia</taxon>
        <taxon>Lachnospirales</taxon>
        <taxon>Anaerotignaceae</taxon>
        <taxon>Anaerotignum</taxon>
    </lineage>
</organism>
<feature type="domain" description="Recombinase" evidence="3">
    <location>
        <begin position="162"/>
        <end position="306"/>
    </location>
</feature>
<dbReference type="GO" id="GO:0003677">
    <property type="term" value="F:DNA binding"/>
    <property type="evidence" value="ECO:0007669"/>
    <property type="project" value="InterPro"/>
</dbReference>
<dbReference type="PROSITE" id="PS51736">
    <property type="entry name" value="RECOMBINASES_3"/>
    <property type="match status" value="1"/>
</dbReference>
<evidence type="ECO:0000259" key="3">
    <source>
        <dbReference type="PROSITE" id="PS51737"/>
    </source>
</evidence>
<dbReference type="PROSITE" id="PS51737">
    <property type="entry name" value="RECOMBINASE_DNA_BIND"/>
    <property type="match status" value="1"/>
</dbReference>
<dbReference type="Pfam" id="PF00239">
    <property type="entry name" value="Resolvase"/>
    <property type="match status" value="1"/>
</dbReference>
<dbReference type="OrthoDB" id="9784557at2"/>
<keyword evidence="1" id="KW-0175">Coiled coil</keyword>
<dbReference type="AlphaFoldDB" id="A0A1M6TFM9"/>
<dbReference type="Pfam" id="PF07508">
    <property type="entry name" value="Recombinase"/>
    <property type="match status" value="1"/>
</dbReference>
<name>A0A1M6TFM9_9FIRM</name>
<sequence length="533" mass="62101">MENIAAAIYCRLSQDDGNAGESNSIQTQKALLKQYCAENRIPIAGVYCDDGWSGTNFERPQFKQMMADIEAGKINVVIVKDLSRFGREYAQMGLYIEHYFEEKGVRFISIAENYDSKNGSDNLVLPFTNVINSYYTRQVSAKTKAAHRARAKEGMYLGAHAPFGYEKDPQNRHKLIVDPPAAEVVQMIFRLFADGIGYGKMTKILRERKILNPQAYFNRNHPDYYESDYWRQDFDWHASTIRSILNNPVYLGKAVFGRTRTKGFFDKRREETPEKDWIVYNNAHQAIISEELWDTVHQMMKAKRRPNAKGELQPFAGLVKCADCGSSLNVSYDAKRGTYTGFSCWVYRNYGKDRCTSHYISWKALYQIVLEDIRRHASRAQNAEEQYLEMLVKMKTDQQKQDGTKIKVELQRVERRLSEITAVIKRLYEDLALGRISDERYEDMYQGLDQEERELKSKQETLKEQWEKTQEVFQNVEKFIPLIKKYTDIQELNAYILNELIERIVVHEKVIDEDGNKTQKVEIYYKSVGTAVE</sequence>
<dbReference type="InterPro" id="IPR006119">
    <property type="entry name" value="Resolv_N"/>
</dbReference>
<gene>
    <name evidence="4" type="ORF">SAMN02745138_01937</name>
</gene>
<dbReference type="SMART" id="SM00857">
    <property type="entry name" value="Resolvase"/>
    <property type="match status" value="1"/>
</dbReference>
<evidence type="ECO:0000256" key="1">
    <source>
        <dbReference type="SAM" id="Coils"/>
    </source>
</evidence>
<feature type="coiled-coil region" evidence="1">
    <location>
        <begin position="410"/>
        <end position="468"/>
    </location>
</feature>
<evidence type="ECO:0000259" key="2">
    <source>
        <dbReference type="PROSITE" id="PS51736"/>
    </source>
</evidence>
<keyword evidence="5" id="KW-1185">Reference proteome</keyword>
<dbReference type="Gene3D" id="3.40.50.1390">
    <property type="entry name" value="Resolvase, N-terminal catalytic domain"/>
    <property type="match status" value="1"/>
</dbReference>